<dbReference type="HAMAP" id="MF_00328">
    <property type="entry name" value="Guanylate_kinase"/>
    <property type="match status" value="1"/>
</dbReference>
<dbReference type="PANTHER" id="PTHR23117">
    <property type="entry name" value="GUANYLATE KINASE-RELATED"/>
    <property type="match status" value="1"/>
</dbReference>
<dbReference type="InterPro" id="IPR008144">
    <property type="entry name" value="Guanylate_kin-like_dom"/>
</dbReference>
<dbReference type="AlphaFoldDB" id="A0AAV3XUG9"/>
<dbReference type="GO" id="GO:0005524">
    <property type="term" value="F:ATP binding"/>
    <property type="evidence" value="ECO:0007669"/>
    <property type="project" value="UniProtKB-KW"/>
</dbReference>
<evidence type="ECO:0000256" key="4">
    <source>
        <dbReference type="ARBA" id="ARBA00022741"/>
    </source>
</evidence>
<dbReference type="InterPro" id="IPR020590">
    <property type="entry name" value="Guanylate_kinase_CS"/>
</dbReference>
<sequence length="246" mass="27652">MENANEKRQNVDIHKYLLVKGLCKPVLLQVLRGVAARESSRTMSQLSVQPIVISGPSGSGKSTLLNKLFKEFPGCFAFSVSHTTRNPRPGEVNGKDYHFVTKEDFLKLVEENGFLEHAQFSGNMYGTSKQSVNDISSSGQLCVLDVEINGVKSIKKSDLRPKPRFIFIKPPSMEELRRRLESRGTETEDSLKKRLDSSKEAMEYAETGAYDHVIVNNELEVAYEHLKGILIEDLHKIQGDKLKKGQ</sequence>
<dbReference type="Pfam" id="PF00625">
    <property type="entry name" value="Guanylate_kin"/>
    <property type="match status" value="1"/>
</dbReference>
<feature type="domain" description="Guanylate kinase-like" evidence="7">
    <location>
        <begin position="48"/>
        <end position="231"/>
    </location>
</feature>
<evidence type="ECO:0000259" key="7">
    <source>
        <dbReference type="PROSITE" id="PS50052"/>
    </source>
</evidence>
<evidence type="ECO:0000313" key="9">
    <source>
        <dbReference type="Proteomes" id="UP000735302"/>
    </source>
</evidence>
<evidence type="ECO:0000256" key="3">
    <source>
        <dbReference type="ARBA" id="ARBA00022679"/>
    </source>
</evidence>
<gene>
    <name evidence="8" type="ORF">PoB_000011400</name>
</gene>
<dbReference type="CDD" id="cd00071">
    <property type="entry name" value="GMPK"/>
    <property type="match status" value="1"/>
</dbReference>
<dbReference type="PROSITE" id="PS00856">
    <property type="entry name" value="GUANYLATE_KINASE_1"/>
    <property type="match status" value="1"/>
</dbReference>
<evidence type="ECO:0000256" key="1">
    <source>
        <dbReference type="ARBA" id="ARBA00005790"/>
    </source>
</evidence>
<keyword evidence="9" id="KW-1185">Reference proteome</keyword>
<dbReference type="EC" id="2.7.4.8" evidence="2"/>
<organism evidence="8 9">
    <name type="scientific">Plakobranchus ocellatus</name>
    <dbReference type="NCBI Taxonomy" id="259542"/>
    <lineage>
        <taxon>Eukaryota</taxon>
        <taxon>Metazoa</taxon>
        <taxon>Spiralia</taxon>
        <taxon>Lophotrochozoa</taxon>
        <taxon>Mollusca</taxon>
        <taxon>Gastropoda</taxon>
        <taxon>Heterobranchia</taxon>
        <taxon>Euthyneura</taxon>
        <taxon>Panpulmonata</taxon>
        <taxon>Sacoglossa</taxon>
        <taxon>Placobranchoidea</taxon>
        <taxon>Plakobranchidae</taxon>
        <taxon>Plakobranchus</taxon>
    </lineage>
</organism>
<keyword evidence="4" id="KW-0547">Nucleotide-binding</keyword>
<dbReference type="InterPro" id="IPR017665">
    <property type="entry name" value="Guanylate_kinase"/>
</dbReference>
<comment type="similarity">
    <text evidence="1">Belongs to the guanylate kinase family.</text>
</comment>
<evidence type="ECO:0000256" key="6">
    <source>
        <dbReference type="ARBA" id="ARBA00022840"/>
    </source>
</evidence>
<dbReference type="FunFam" id="3.30.63.10:FF:000002">
    <property type="entry name" value="Guanylate kinase 1"/>
    <property type="match status" value="1"/>
</dbReference>
<evidence type="ECO:0000256" key="5">
    <source>
        <dbReference type="ARBA" id="ARBA00022777"/>
    </source>
</evidence>
<keyword evidence="5 8" id="KW-0418">Kinase</keyword>
<name>A0AAV3XUG9_9GAST</name>
<dbReference type="GO" id="GO:0005829">
    <property type="term" value="C:cytosol"/>
    <property type="evidence" value="ECO:0007669"/>
    <property type="project" value="TreeGrafter"/>
</dbReference>
<dbReference type="SUPFAM" id="SSF52540">
    <property type="entry name" value="P-loop containing nucleoside triphosphate hydrolases"/>
    <property type="match status" value="1"/>
</dbReference>
<dbReference type="Gene3D" id="3.40.50.300">
    <property type="entry name" value="P-loop containing nucleotide triphosphate hydrolases"/>
    <property type="match status" value="1"/>
</dbReference>
<reference evidence="8 9" key="1">
    <citation type="journal article" date="2021" name="Elife">
        <title>Chloroplast acquisition without the gene transfer in kleptoplastic sea slugs, Plakobranchus ocellatus.</title>
        <authorList>
            <person name="Maeda T."/>
            <person name="Takahashi S."/>
            <person name="Yoshida T."/>
            <person name="Shimamura S."/>
            <person name="Takaki Y."/>
            <person name="Nagai Y."/>
            <person name="Toyoda A."/>
            <person name="Suzuki Y."/>
            <person name="Arimoto A."/>
            <person name="Ishii H."/>
            <person name="Satoh N."/>
            <person name="Nishiyama T."/>
            <person name="Hasebe M."/>
            <person name="Maruyama T."/>
            <person name="Minagawa J."/>
            <person name="Obokata J."/>
            <person name="Shigenobu S."/>
        </authorList>
    </citation>
    <scope>NUCLEOTIDE SEQUENCE [LARGE SCALE GENOMIC DNA]</scope>
</reference>
<dbReference type="GO" id="GO:0004385">
    <property type="term" value="F:GMP kinase activity"/>
    <property type="evidence" value="ECO:0007669"/>
    <property type="project" value="UniProtKB-EC"/>
</dbReference>
<dbReference type="Proteomes" id="UP000735302">
    <property type="component" value="Unassembled WGS sequence"/>
</dbReference>
<dbReference type="EMBL" id="BLXT01000014">
    <property type="protein sequence ID" value="GFN73608.1"/>
    <property type="molecule type" value="Genomic_DNA"/>
</dbReference>
<dbReference type="FunFam" id="3.40.50.300:FF:000776">
    <property type="entry name" value="Guanylate kinase 2"/>
    <property type="match status" value="1"/>
</dbReference>
<dbReference type="InterPro" id="IPR008145">
    <property type="entry name" value="GK/Ca_channel_bsu"/>
</dbReference>
<accession>A0AAV3XUG9</accession>
<protein>
    <recommendedName>
        <fullName evidence="2">guanylate kinase</fullName>
        <ecNumber evidence="2">2.7.4.8</ecNumber>
    </recommendedName>
</protein>
<evidence type="ECO:0000256" key="2">
    <source>
        <dbReference type="ARBA" id="ARBA00012961"/>
    </source>
</evidence>
<dbReference type="PROSITE" id="PS50052">
    <property type="entry name" value="GUANYLATE_KINASE_2"/>
    <property type="match status" value="1"/>
</dbReference>
<comment type="caution">
    <text evidence="8">The sequence shown here is derived from an EMBL/GenBank/DDBJ whole genome shotgun (WGS) entry which is preliminary data.</text>
</comment>
<proteinExistence type="inferred from homology"/>
<evidence type="ECO:0000313" key="8">
    <source>
        <dbReference type="EMBL" id="GFN73608.1"/>
    </source>
</evidence>
<keyword evidence="3" id="KW-0808">Transferase</keyword>
<keyword evidence="6" id="KW-0067">ATP-binding</keyword>
<dbReference type="NCBIfam" id="TIGR03263">
    <property type="entry name" value="guanyl_kin"/>
    <property type="match status" value="1"/>
</dbReference>
<dbReference type="SMART" id="SM00072">
    <property type="entry name" value="GuKc"/>
    <property type="match status" value="1"/>
</dbReference>
<dbReference type="PANTHER" id="PTHR23117:SF13">
    <property type="entry name" value="GUANYLATE KINASE"/>
    <property type="match status" value="1"/>
</dbReference>
<dbReference type="InterPro" id="IPR027417">
    <property type="entry name" value="P-loop_NTPase"/>
</dbReference>